<comment type="catalytic activity">
    <reaction evidence="1">
        <text>ATP + protein L-histidine = ADP + protein N-phospho-L-histidine.</text>
        <dbReference type="EC" id="2.7.13.3"/>
    </reaction>
</comment>
<accession>A0AA35CKS9</accession>
<keyword evidence="4" id="KW-0418">Kinase</keyword>
<dbReference type="SMART" id="SM00387">
    <property type="entry name" value="HATPase_c"/>
    <property type="match status" value="1"/>
</dbReference>
<feature type="domain" description="Histidine kinase" evidence="7">
    <location>
        <begin position="100"/>
        <end position="297"/>
    </location>
</feature>
<dbReference type="KEGG" id="cmic:caldi_13430"/>
<dbReference type="InterPro" id="IPR011712">
    <property type="entry name" value="Sig_transdc_His_kin_sub3_dim/P"/>
</dbReference>
<dbReference type="Gene3D" id="1.20.5.1930">
    <property type="match status" value="1"/>
</dbReference>
<keyword evidence="3" id="KW-0808">Transferase</keyword>
<dbReference type="RefSeq" id="WP_264844323.1">
    <property type="nucleotide sequence ID" value="NZ_AP025628.1"/>
</dbReference>
<keyword evidence="5" id="KW-0902">Two-component regulatory system</keyword>
<keyword evidence="9" id="KW-1185">Reference proteome</keyword>
<dbReference type="SUPFAM" id="SSF55874">
    <property type="entry name" value="ATPase domain of HSP90 chaperone/DNA topoisomerase II/histidine kinase"/>
    <property type="match status" value="1"/>
</dbReference>
<feature type="coiled-coil region" evidence="6">
    <location>
        <begin position="124"/>
        <end position="151"/>
    </location>
</feature>
<dbReference type="Gene3D" id="3.30.565.10">
    <property type="entry name" value="Histidine kinase-like ATPase, C-terminal domain"/>
    <property type="match status" value="1"/>
</dbReference>
<evidence type="ECO:0000256" key="4">
    <source>
        <dbReference type="ARBA" id="ARBA00022777"/>
    </source>
</evidence>
<evidence type="ECO:0000256" key="6">
    <source>
        <dbReference type="SAM" id="Coils"/>
    </source>
</evidence>
<dbReference type="PANTHER" id="PTHR24421:SF55">
    <property type="entry name" value="SENSOR HISTIDINE KINASE YDFH"/>
    <property type="match status" value="1"/>
</dbReference>
<dbReference type="GO" id="GO:0016020">
    <property type="term" value="C:membrane"/>
    <property type="evidence" value="ECO:0007669"/>
    <property type="project" value="InterPro"/>
</dbReference>
<gene>
    <name evidence="8" type="ORF">caldi_13430</name>
</gene>
<dbReference type="CDD" id="cd16917">
    <property type="entry name" value="HATPase_UhpB-NarQ-NarX-like"/>
    <property type="match status" value="1"/>
</dbReference>
<proteinExistence type="predicted"/>
<evidence type="ECO:0000256" key="3">
    <source>
        <dbReference type="ARBA" id="ARBA00022679"/>
    </source>
</evidence>
<name>A0AA35CKS9_9FIRM</name>
<dbReference type="Pfam" id="PF07730">
    <property type="entry name" value="HisKA_3"/>
    <property type="match status" value="1"/>
</dbReference>
<dbReference type="Proteomes" id="UP001163687">
    <property type="component" value="Chromosome"/>
</dbReference>
<dbReference type="InterPro" id="IPR036890">
    <property type="entry name" value="HATPase_C_sf"/>
</dbReference>
<dbReference type="InterPro" id="IPR003594">
    <property type="entry name" value="HATPase_dom"/>
</dbReference>
<evidence type="ECO:0000313" key="9">
    <source>
        <dbReference type="Proteomes" id="UP001163687"/>
    </source>
</evidence>
<evidence type="ECO:0000313" key="8">
    <source>
        <dbReference type="EMBL" id="BDG60253.1"/>
    </source>
</evidence>
<reference evidence="8" key="1">
    <citation type="submission" date="2022-03" db="EMBL/GenBank/DDBJ databases">
        <title>Complete genome sequence of Caldinitratiruptor microaerophilus.</title>
        <authorList>
            <person name="Mukaiyama R."/>
            <person name="Nishiyama T."/>
            <person name="Ueda K."/>
        </authorList>
    </citation>
    <scope>NUCLEOTIDE SEQUENCE</scope>
    <source>
        <strain evidence="8">JCM 16183</strain>
    </source>
</reference>
<evidence type="ECO:0000256" key="1">
    <source>
        <dbReference type="ARBA" id="ARBA00000085"/>
    </source>
</evidence>
<dbReference type="AlphaFoldDB" id="A0AA35CKS9"/>
<dbReference type="Pfam" id="PF02518">
    <property type="entry name" value="HATPase_c"/>
    <property type="match status" value="1"/>
</dbReference>
<dbReference type="InterPro" id="IPR005467">
    <property type="entry name" value="His_kinase_dom"/>
</dbReference>
<dbReference type="GO" id="GO:0046983">
    <property type="term" value="F:protein dimerization activity"/>
    <property type="evidence" value="ECO:0007669"/>
    <property type="project" value="InterPro"/>
</dbReference>
<evidence type="ECO:0000259" key="7">
    <source>
        <dbReference type="PROSITE" id="PS50109"/>
    </source>
</evidence>
<dbReference type="InterPro" id="IPR050482">
    <property type="entry name" value="Sensor_HK_TwoCompSys"/>
</dbReference>
<evidence type="ECO:0000256" key="5">
    <source>
        <dbReference type="ARBA" id="ARBA00023012"/>
    </source>
</evidence>
<dbReference type="PROSITE" id="PS50109">
    <property type="entry name" value="HIS_KIN"/>
    <property type="match status" value="1"/>
</dbReference>
<dbReference type="EC" id="2.7.13.3" evidence="2"/>
<sequence>MGGRSTPVGPESAAHVAQAWVASLTAAEARARRLAGALASPAGAAPGPVAEAMRLADDLASLAREVTAASRQVLGQPGGSGSARDIGMSAIRIQEEERRRVAREIHDGPAQLLANVVLRIDVCLRLLDQDRERLRQELSQLKDLVRISLQDVRKVIFDLRPMALDDLGLVPALRAYIKEYQSRTGVEVDLASFGADRRFDPALEIAVFRSVQEALTNVARHSGASRAQVTVEVRQGELRATVQDNGVGFDPALQGRREGSFGLAGMAERARVLGGWLEVESQPGQGTRLQFVVPVLPASDA</sequence>
<keyword evidence="6" id="KW-0175">Coiled coil</keyword>
<dbReference type="GO" id="GO:0000155">
    <property type="term" value="F:phosphorelay sensor kinase activity"/>
    <property type="evidence" value="ECO:0007669"/>
    <property type="project" value="InterPro"/>
</dbReference>
<evidence type="ECO:0000256" key="2">
    <source>
        <dbReference type="ARBA" id="ARBA00012438"/>
    </source>
</evidence>
<organism evidence="8 9">
    <name type="scientific">Caldinitratiruptor microaerophilus</name>
    <dbReference type="NCBI Taxonomy" id="671077"/>
    <lineage>
        <taxon>Bacteria</taxon>
        <taxon>Bacillati</taxon>
        <taxon>Bacillota</taxon>
        <taxon>Clostridia</taxon>
        <taxon>Eubacteriales</taxon>
        <taxon>Symbiobacteriaceae</taxon>
        <taxon>Caldinitratiruptor</taxon>
    </lineage>
</organism>
<dbReference type="PANTHER" id="PTHR24421">
    <property type="entry name" value="NITRATE/NITRITE SENSOR PROTEIN NARX-RELATED"/>
    <property type="match status" value="1"/>
</dbReference>
<dbReference type="EMBL" id="AP025628">
    <property type="protein sequence ID" value="BDG60253.1"/>
    <property type="molecule type" value="Genomic_DNA"/>
</dbReference>
<protein>
    <recommendedName>
        <fullName evidence="2">histidine kinase</fullName>
        <ecNumber evidence="2">2.7.13.3</ecNumber>
    </recommendedName>
</protein>